<dbReference type="AlphaFoldDB" id="A0A3S9P1B4"/>
<feature type="transmembrane region" description="Helical" evidence="6">
    <location>
        <begin position="12"/>
        <end position="33"/>
    </location>
</feature>
<keyword evidence="3 6" id="KW-0812">Transmembrane</keyword>
<accession>A0A3S9P1B4</accession>
<keyword evidence="4 6" id="KW-1133">Transmembrane helix</keyword>
<dbReference type="KEGG" id="fll:EI427_07065"/>
<dbReference type="Proteomes" id="UP000267268">
    <property type="component" value="Chromosome 1"/>
</dbReference>
<feature type="transmembrane region" description="Helical" evidence="6">
    <location>
        <begin position="307"/>
        <end position="327"/>
    </location>
</feature>
<evidence type="ECO:0000256" key="6">
    <source>
        <dbReference type="SAM" id="Phobius"/>
    </source>
</evidence>
<evidence type="ECO:0000256" key="1">
    <source>
        <dbReference type="ARBA" id="ARBA00004651"/>
    </source>
</evidence>
<dbReference type="OrthoDB" id="9807977at2"/>
<protein>
    <submittedName>
        <fullName evidence="7">YjgP/YjgQ family permease</fullName>
    </submittedName>
</protein>
<dbReference type="GO" id="GO:0015920">
    <property type="term" value="P:lipopolysaccharide transport"/>
    <property type="evidence" value="ECO:0007669"/>
    <property type="project" value="TreeGrafter"/>
</dbReference>
<feature type="transmembrane region" description="Helical" evidence="6">
    <location>
        <begin position="278"/>
        <end position="295"/>
    </location>
</feature>
<evidence type="ECO:0000256" key="4">
    <source>
        <dbReference type="ARBA" id="ARBA00022989"/>
    </source>
</evidence>
<evidence type="ECO:0000313" key="8">
    <source>
        <dbReference type="Proteomes" id="UP000267268"/>
    </source>
</evidence>
<evidence type="ECO:0000256" key="2">
    <source>
        <dbReference type="ARBA" id="ARBA00022475"/>
    </source>
</evidence>
<dbReference type="GO" id="GO:0043190">
    <property type="term" value="C:ATP-binding cassette (ABC) transporter complex"/>
    <property type="evidence" value="ECO:0007669"/>
    <property type="project" value="TreeGrafter"/>
</dbReference>
<dbReference type="EMBL" id="CP034562">
    <property type="protein sequence ID" value="AZQ62007.1"/>
    <property type="molecule type" value="Genomic_DNA"/>
</dbReference>
<dbReference type="PANTHER" id="PTHR33529:SF8">
    <property type="entry name" value="PERMEASE, YJGP_YJGQ FAMILY"/>
    <property type="match status" value="1"/>
</dbReference>
<sequence>MKLLDKYILTKFFKTFIFVVLLLNIIVCVIDYTEKQDDFLNHGLNFGYVFSEYYVNLFIHWVNTLSPLSIFIAVVFMTARLTAHTEIIAVLSNGVSYPRFLLPYIVGASIIGGIIFGLIGYVVPYSAKTRVAFEIKYLKSPYYFNERDIHYRVSDSTYLYVESYNNRIKRGYRPTLETFDGNTLLEKISANRIQWDSAKEEWTFDKYEKYTFNVDGTQKFVKGTSLTKKLNLDPKYFESKYNLHETLTNTELSDFINQERQRGVGNLGIYENALYERYAYPFAILLLTIMGVCVSSTKSRHGSGFQIAMGFVLAFIYLLFVIMSRAIAEAGTLSPFLAAWMPNIVFLFVTIGLYLKAQK</sequence>
<dbReference type="InterPro" id="IPR005495">
    <property type="entry name" value="LptG/LptF_permease"/>
</dbReference>
<keyword evidence="8" id="KW-1185">Reference proteome</keyword>
<comment type="subcellular location">
    <subcellularLocation>
        <location evidence="1">Cell membrane</location>
        <topology evidence="1">Multi-pass membrane protein</topology>
    </subcellularLocation>
</comment>
<proteinExistence type="predicted"/>
<keyword evidence="5 6" id="KW-0472">Membrane</keyword>
<keyword evidence="2" id="KW-1003">Cell membrane</keyword>
<feature type="transmembrane region" description="Helical" evidence="6">
    <location>
        <begin position="53"/>
        <end position="79"/>
    </location>
</feature>
<name>A0A3S9P1B4_9BACT</name>
<evidence type="ECO:0000256" key="3">
    <source>
        <dbReference type="ARBA" id="ARBA00022692"/>
    </source>
</evidence>
<evidence type="ECO:0000313" key="7">
    <source>
        <dbReference type="EMBL" id="AZQ62007.1"/>
    </source>
</evidence>
<evidence type="ECO:0000256" key="5">
    <source>
        <dbReference type="ARBA" id="ARBA00023136"/>
    </source>
</evidence>
<feature type="transmembrane region" description="Helical" evidence="6">
    <location>
        <begin position="100"/>
        <end position="123"/>
    </location>
</feature>
<gene>
    <name evidence="7" type="ORF">EI427_07065</name>
</gene>
<dbReference type="PANTHER" id="PTHR33529">
    <property type="entry name" value="SLR0882 PROTEIN-RELATED"/>
    <property type="match status" value="1"/>
</dbReference>
<reference evidence="7 8" key="1">
    <citation type="submission" date="2018-12" db="EMBL/GenBank/DDBJ databases">
        <title>Flammeovirga pectinis sp. nov., isolated from the gut of the Korean scallop, Patinopecten yessoensis.</title>
        <authorList>
            <person name="Bae J.-W."/>
            <person name="Jeong Y.-S."/>
            <person name="Kang W."/>
        </authorList>
    </citation>
    <scope>NUCLEOTIDE SEQUENCE [LARGE SCALE GENOMIC DNA]</scope>
    <source>
        <strain evidence="7 8">L12M1</strain>
    </source>
</reference>
<feature type="transmembrane region" description="Helical" evidence="6">
    <location>
        <begin position="333"/>
        <end position="355"/>
    </location>
</feature>
<organism evidence="7 8">
    <name type="scientific">Flammeovirga pectinis</name>
    <dbReference type="NCBI Taxonomy" id="2494373"/>
    <lineage>
        <taxon>Bacteria</taxon>
        <taxon>Pseudomonadati</taxon>
        <taxon>Bacteroidota</taxon>
        <taxon>Cytophagia</taxon>
        <taxon>Cytophagales</taxon>
        <taxon>Flammeovirgaceae</taxon>
        <taxon>Flammeovirga</taxon>
    </lineage>
</organism>
<dbReference type="RefSeq" id="WP_126613100.1">
    <property type="nucleotide sequence ID" value="NZ_CP034562.1"/>
</dbReference>
<dbReference type="Pfam" id="PF03739">
    <property type="entry name" value="LptF_LptG"/>
    <property type="match status" value="1"/>
</dbReference>